<gene>
    <name evidence="2" type="ORF">ACFOOG_15660</name>
</gene>
<dbReference type="EMBL" id="JBHRYR010000011">
    <property type="protein sequence ID" value="MFC3854273.1"/>
    <property type="molecule type" value="Genomic_DNA"/>
</dbReference>
<dbReference type="Gene3D" id="3.90.950.20">
    <property type="entry name" value="CinA-like"/>
    <property type="match status" value="1"/>
</dbReference>
<keyword evidence="3" id="KW-1185">Reference proteome</keyword>
<dbReference type="NCBIfam" id="TIGR00199">
    <property type="entry name" value="PncC_domain"/>
    <property type="match status" value="1"/>
</dbReference>
<protein>
    <submittedName>
        <fullName evidence="2">CinA family protein</fullName>
    </submittedName>
</protein>
<feature type="domain" description="CinA C-terminal" evidence="1">
    <location>
        <begin position="12"/>
        <end position="160"/>
    </location>
</feature>
<dbReference type="InterPro" id="IPR036653">
    <property type="entry name" value="CinA-like_C"/>
</dbReference>
<comment type="caution">
    <text evidence="2">The sequence shown here is derived from an EMBL/GenBank/DDBJ whole genome shotgun (WGS) entry which is preliminary data.</text>
</comment>
<dbReference type="Pfam" id="PF02464">
    <property type="entry name" value="CinA"/>
    <property type="match status" value="1"/>
</dbReference>
<evidence type="ECO:0000313" key="2">
    <source>
        <dbReference type="EMBL" id="MFC3854273.1"/>
    </source>
</evidence>
<accession>A0ABV8A0C2</accession>
<dbReference type="InterPro" id="IPR008136">
    <property type="entry name" value="CinA_C"/>
</dbReference>
<evidence type="ECO:0000313" key="3">
    <source>
        <dbReference type="Proteomes" id="UP001595617"/>
    </source>
</evidence>
<name>A0ABV8A0C2_9GAMM</name>
<proteinExistence type="predicted"/>
<evidence type="ECO:0000259" key="1">
    <source>
        <dbReference type="Pfam" id="PF02464"/>
    </source>
</evidence>
<reference evidence="3" key="1">
    <citation type="journal article" date="2019" name="Int. J. Syst. Evol. Microbiol.">
        <title>The Global Catalogue of Microorganisms (GCM) 10K type strain sequencing project: providing services to taxonomists for standard genome sequencing and annotation.</title>
        <authorList>
            <consortium name="The Broad Institute Genomics Platform"/>
            <consortium name="The Broad Institute Genome Sequencing Center for Infectious Disease"/>
            <person name="Wu L."/>
            <person name="Ma J."/>
        </authorList>
    </citation>
    <scope>NUCLEOTIDE SEQUENCE [LARGE SCALE GENOMIC DNA]</scope>
    <source>
        <strain evidence="3">IBRC 10765</strain>
    </source>
</reference>
<sequence length="167" mass="17569">MKVPSDDEINNQARRVAEALVASGETMATAESCTGGWVAKVCTDLSGSSAWFTGGFVTYSNDLKHQLLGVTEADLELHGAVSEPVVRAMVAGACRAANSDWAVAVSGVAGPSGGTVEKPVGTVWYSWGTTEQTQARCELFSGNRDDVRRQAVKAVLQALYSDVIASR</sequence>
<organism evidence="2 3">
    <name type="scientific">Saccharospirillum mangrovi</name>
    <dbReference type="NCBI Taxonomy" id="2161747"/>
    <lineage>
        <taxon>Bacteria</taxon>
        <taxon>Pseudomonadati</taxon>
        <taxon>Pseudomonadota</taxon>
        <taxon>Gammaproteobacteria</taxon>
        <taxon>Oceanospirillales</taxon>
        <taxon>Saccharospirillaceae</taxon>
        <taxon>Saccharospirillum</taxon>
    </lineage>
</organism>
<dbReference type="RefSeq" id="WP_380698396.1">
    <property type="nucleotide sequence ID" value="NZ_JBHRYR010000011.1"/>
</dbReference>
<dbReference type="Proteomes" id="UP001595617">
    <property type="component" value="Unassembled WGS sequence"/>
</dbReference>
<dbReference type="SUPFAM" id="SSF142433">
    <property type="entry name" value="CinA-like"/>
    <property type="match status" value="1"/>
</dbReference>